<evidence type="ECO:0000313" key="4">
    <source>
        <dbReference type="Proteomes" id="UP001596105"/>
    </source>
</evidence>
<comment type="caution">
    <text evidence="3">The sequence shown here is derived from an EMBL/GenBank/DDBJ whole genome shotgun (WGS) entry which is preliminary data.</text>
</comment>
<evidence type="ECO:0000313" key="3">
    <source>
        <dbReference type="EMBL" id="MFC5468824.1"/>
    </source>
</evidence>
<evidence type="ECO:0000256" key="1">
    <source>
        <dbReference type="SAM" id="MobiDB-lite"/>
    </source>
</evidence>
<evidence type="ECO:0000256" key="2">
    <source>
        <dbReference type="SAM" id="Phobius"/>
    </source>
</evidence>
<feature type="region of interest" description="Disordered" evidence="1">
    <location>
        <begin position="48"/>
        <end position="91"/>
    </location>
</feature>
<organism evidence="3 4">
    <name type="scientific">Cohnella suwonensis</name>
    <dbReference type="NCBI Taxonomy" id="696072"/>
    <lineage>
        <taxon>Bacteria</taxon>
        <taxon>Bacillati</taxon>
        <taxon>Bacillota</taxon>
        <taxon>Bacilli</taxon>
        <taxon>Bacillales</taxon>
        <taxon>Paenibacillaceae</taxon>
        <taxon>Cohnella</taxon>
    </lineage>
</organism>
<keyword evidence="2" id="KW-1133">Transmembrane helix</keyword>
<dbReference type="RefSeq" id="WP_209750300.1">
    <property type="nucleotide sequence ID" value="NZ_JBHSMH010000021.1"/>
</dbReference>
<dbReference type="EMBL" id="JBHSMH010000021">
    <property type="protein sequence ID" value="MFC5468824.1"/>
    <property type="molecule type" value="Genomic_DNA"/>
</dbReference>
<name>A0ABW0LSE2_9BACL</name>
<feature type="transmembrane region" description="Helical" evidence="2">
    <location>
        <begin position="12"/>
        <end position="37"/>
    </location>
</feature>
<keyword evidence="4" id="KW-1185">Reference proteome</keyword>
<reference evidence="4" key="1">
    <citation type="journal article" date="2019" name="Int. J. Syst. Evol. Microbiol.">
        <title>The Global Catalogue of Microorganisms (GCM) 10K type strain sequencing project: providing services to taxonomists for standard genome sequencing and annotation.</title>
        <authorList>
            <consortium name="The Broad Institute Genomics Platform"/>
            <consortium name="The Broad Institute Genome Sequencing Center for Infectious Disease"/>
            <person name="Wu L."/>
            <person name="Ma J."/>
        </authorList>
    </citation>
    <scope>NUCLEOTIDE SEQUENCE [LARGE SCALE GENOMIC DNA]</scope>
    <source>
        <strain evidence="4">CCUG 57113</strain>
    </source>
</reference>
<protein>
    <submittedName>
        <fullName evidence="3">Uncharacterized protein</fullName>
    </submittedName>
</protein>
<accession>A0ABW0LSE2</accession>
<keyword evidence="2" id="KW-0812">Transmembrane</keyword>
<keyword evidence="2" id="KW-0472">Membrane</keyword>
<dbReference type="Proteomes" id="UP001596105">
    <property type="component" value="Unassembled WGS sequence"/>
</dbReference>
<gene>
    <name evidence="3" type="ORF">ACFPPD_08820</name>
</gene>
<sequence>MKKKATSKTETLLFVLGISFAVFILLFVIIFTVITIVKKYRKDGTLLSLLRPDPDEDEGTEANNPPSSETWQANSDTSQKTKRMPAKSELH</sequence>
<feature type="compositionally biased region" description="Polar residues" evidence="1">
    <location>
        <begin position="61"/>
        <end position="78"/>
    </location>
</feature>
<proteinExistence type="predicted"/>